<evidence type="ECO:0000313" key="3">
    <source>
        <dbReference type="Proteomes" id="UP000324222"/>
    </source>
</evidence>
<keyword evidence="3" id="KW-1185">Reference proteome</keyword>
<proteinExistence type="predicted"/>
<gene>
    <name evidence="2" type="primary">EIF3I_1</name>
    <name evidence="2" type="ORF">E2C01_099769</name>
</gene>
<keyword evidence="2" id="KW-0396">Initiation factor</keyword>
<dbReference type="InterPro" id="IPR001680">
    <property type="entry name" value="WD40_rpt"/>
</dbReference>
<feature type="repeat" description="WD" evidence="1">
    <location>
        <begin position="5"/>
        <end position="46"/>
    </location>
</feature>
<evidence type="ECO:0000256" key="1">
    <source>
        <dbReference type="PROSITE-ProRule" id="PRU00221"/>
    </source>
</evidence>
<dbReference type="EMBL" id="VSRR010139407">
    <property type="protein sequence ID" value="MPD04099.1"/>
    <property type="molecule type" value="Genomic_DNA"/>
</dbReference>
<dbReference type="GO" id="GO:0003743">
    <property type="term" value="F:translation initiation factor activity"/>
    <property type="evidence" value="ECO:0007669"/>
    <property type="project" value="UniProtKB-KW"/>
</dbReference>
<sequence length="51" mass="5665">MKTQVTPNNTKALSVLWGPLDEYVVTGHEDGSIIKWDMRTGKKVMAVVLCC</sequence>
<dbReference type="OrthoDB" id="24966at2759"/>
<dbReference type="InterPro" id="IPR036322">
    <property type="entry name" value="WD40_repeat_dom_sf"/>
</dbReference>
<reference evidence="2 3" key="1">
    <citation type="submission" date="2019-05" db="EMBL/GenBank/DDBJ databases">
        <title>Another draft genome of Portunus trituberculatus and its Hox gene families provides insights of decapod evolution.</title>
        <authorList>
            <person name="Jeong J.-H."/>
            <person name="Song I."/>
            <person name="Kim S."/>
            <person name="Choi T."/>
            <person name="Kim D."/>
            <person name="Ryu S."/>
            <person name="Kim W."/>
        </authorList>
    </citation>
    <scope>NUCLEOTIDE SEQUENCE [LARGE SCALE GENOMIC DNA]</scope>
    <source>
        <tissue evidence="2">Muscle</tissue>
    </source>
</reference>
<dbReference type="AlphaFoldDB" id="A0A5B7KG75"/>
<dbReference type="InterPro" id="IPR015943">
    <property type="entry name" value="WD40/YVTN_repeat-like_dom_sf"/>
</dbReference>
<accession>A0A5B7KG75</accession>
<dbReference type="PROSITE" id="PS50082">
    <property type="entry name" value="WD_REPEATS_2"/>
    <property type="match status" value="1"/>
</dbReference>
<protein>
    <submittedName>
        <fullName evidence="2">Eukaryotic translation initiation factor 3 subunit I</fullName>
    </submittedName>
</protein>
<comment type="caution">
    <text evidence="2">The sequence shown here is derived from an EMBL/GenBank/DDBJ whole genome shotgun (WGS) entry which is preliminary data.</text>
</comment>
<dbReference type="SUPFAM" id="SSF50978">
    <property type="entry name" value="WD40 repeat-like"/>
    <property type="match status" value="1"/>
</dbReference>
<dbReference type="Proteomes" id="UP000324222">
    <property type="component" value="Unassembled WGS sequence"/>
</dbReference>
<organism evidence="2 3">
    <name type="scientific">Portunus trituberculatus</name>
    <name type="common">Swimming crab</name>
    <name type="synonym">Neptunus trituberculatus</name>
    <dbReference type="NCBI Taxonomy" id="210409"/>
    <lineage>
        <taxon>Eukaryota</taxon>
        <taxon>Metazoa</taxon>
        <taxon>Ecdysozoa</taxon>
        <taxon>Arthropoda</taxon>
        <taxon>Crustacea</taxon>
        <taxon>Multicrustacea</taxon>
        <taxon>Malacostraca</taxon>
        <taxon>Eumalacostraca</taxon>
        <taxon>Eucarida</taxon>
        <taxon>Decapoda</taxon>
        <taxon>Pleocyemata</taxon>
        <taxon>Brachyura</taxon>
        <taxon>Eubrachyura</taxon>
        <taxon>Portunoidea</taxon>
        <taxon>Portunidae</taxon>
        <taxon>Portuninae</taxon>
        <taxon>Portunus</taxon>
    </lineage>
</organism>
<keyword evidence="2" id="KW-0648">Protein biosynthesis</keyword>
<dbReference type="Gene3D" id="2.130.10.10">
    <property type="entry name" value="YVTN repeat-like/Quinoprotein amine dehydrogenase"/>
    <property type="match status" value="1"/>
</dbReference>
<keyword evidence="1" id="KW-0853">WD repeat</keyword>
<evidence type="ECO:0000313" key="2">
    <source>
        <dbReference type="EMBL" id="MPD04099.1"/>
    </source>
</evidence>
<name>A0A5B7KG75_PORTR</name>